<comment type="similarity">
    <text evidence="2 7">Belongs to the FPP/GGPP synthase family.</text>
</comment>
<evidence type="ECO:0000313" key="8">
    <source>
        <dbReference type="EMBL" id="TMQ55897.1"/>
    </source>
</evidence>
<evidence type="ECO:0000256" key="1">
    <source>
        <dbReference type="ARBA" id="ARBA00001946"/>
    </source>
</evidence>
<dbReference type="InterPro" id="IPR008949">
    <property type="entry name" value="Isoprenoid_synthase_dom_sf"/>
</dbReference>
<keyword evidence="5" id="KW-0460">Magnesium</keyword>
<dbReference type="SUPFAM" id="SSF48576">
    <property type="entry name" value="Terpenoid synthases"/>
    <property type="match status" value="1"/>
</dbReference>
<dbReference type="InterPro" id="IPR033749">
    <property type="entry name" value="Polyprenyl_synt_CS"/>
</dbReference>
<keyword evidence="4" id="KW-0479">Metal-binding</keyword>
<dbReference type="InterPro" id="IPR000092">
    <property type="entry name" value="Polyprenyl_synt"/>
</dbReference>
<evidence type="ECO:0000256" key="4">
    <source>
        <dbReference type="ARBA" id="ARBA00022723"/>
    </source>
</evidence>
<evidence type="ECO:0000313" key="9">
    <source>
        <dbReference type="EMBL" id="TMQ65790.1"/>
    </source>
</evidence>
<evidence type="ECO:0000256" key="5">
    <source>
        <dbReference type="ARBA" id="ARBA00022842"/>
    </source>
</evidence>
<keyword evidence="3 7" id="KW-0808">Transferase</keyword>
<dbReference type="PANTHER" id="PTHR43281:SF1">
    <property type="entry name" value="FARNESYL DIPHOSPHATE SYNTHASE"/>
    <property type="match status" value="1"/>
</dbReference>
<protein>
    <submittedName>
        <fullName evidence="8">Polyprenyl synthetase family protein</fullName>
    </submittedName>
</protein>
<evidence type="ECO:0000313" key="11">
    <source>
        <dbReference type="Proteomes" id="UP000319829"/>
    </source>
</evidence>
<reference evidence="10 11" key="1">
    <citation type="journal article" date="2019" name="Nat. Microbiol.">
        <title>Mediterranean grassland soil C-N compound turnover is dependent on rainfall and depth, and is mediated by genomically divergent microorganisms.</title>
        <authorList>
            <person name="Diamond S."/>
            <person name="Andeer P.F."/>
            <person name="Li Z."/>
            <person name="Crits-Christoph A."/>
            <person name="Burstein D."/>
            <person name="Anantharaman K."/>
            <person name="Lane K.R."/>
            <person name="Thomas B.C."/>
            <person name="Pan C."/>
            <person name="Northen T.R."/>
            <person name="Banfield J.F."/>
        </authorList>
    </citation>
    <scope>NUCLEOTIDE SEQUENCE [LARGE SCALE GENOMIC DNA]</scope>
    <source>
        <strain evidence="8">WS_4</strain>
        <strain evidence="9">WS_7</strain>
    </source>
</reference>
<dbReference type="EMBL" id="VBOX01000015">
    <property type="protein sequence ID" value="TMQ65790.1"/>
    <property type="molecule type" value="Genomic_DNA"/>
</dbReference>
<dbReference type="GO" id="GO:0046872">
    <property type="term" value="F:metal ion binding"/>
    <property type="evidence" value="ECO:0007669"/>
    <property type="project" value="UniProtKB-KW"/>
</dbReference>
<dbReference type="Pfam" id="PF00348">
    <property type="entry name" value="polyprenyl_synt"/>
    <property type="match status" value="1"/>
</dbReference>
<dbReference type="Proteomes" id="UP000319829">
    <property type="component" value="Unassembled WGS sequence"/>
</dbReference>
<gene>
    <name evidence="8" type="ORF">E6K74_01820</name>
    <name evidence="9" type="ORF">E6K77_02250</name>
</gene>
<sequence>MRRSVEAASSLFERYLERARRRIDTALDARLPRAREEPRPLHSAIRYSVFAGGKRLRPALCLLACESVLGSSAAAVPAAVALEMIHTFSLIHDDLPGMDDDDWRRGRPSNHIVFGEGMAILAGDALLALGFQTLAASPLGRAKDPRALIRIVTEATGTEGMIGGQAMDLLSEGKRTSLKRVLAMHARKTAMLIRGSLLLGAEIGGASPGLKRRFSNYGLRIGLAFQIGDDLLNVRSSRKKIGKAVGSDQARGKATAPGAVGVERAERESERLLREARRIAKGLGRRAAEFESLAVFLGKRTS</sequence>
<comment type="cofactor">
    <cofactor evidence="1">
        <name>Mg(2+)</name>
        <dbReference type="ChEBI" id="CHEBI:18420"/>
    </cofactor>
</comment>
<evidence type="ECO:0000256" key="2">
    <source>
        <dbReference type="ARBA" id="ARBA00006706"/>
    </source>
</evidence>
<dbReference type="GO" id="GO:0016114">
    <property type="term" value="P:terpenoid biosynthetic process"/>
    <property type="evidence" value="ECO:0007669"/>
    <property type="project" value="UniProtKB-ARBA"/>
</dbReference>
<dbReference type="CDD" id="cd00685">
    <property type="entry name" value="Trans_IPPS_HT"/>
    <property type="match status" value="1"/>
</dbReference>
<dbReference type="Gene3D" id="1.10.600.10">
    <property type="entry name" value="Farnesyl Diphosphate Synthase"/>
    <property type="match status" value="1"/>
</dbReference>
<dbReference type="PANTHER" id="PTHR43281">
    <property type="entry name" value="FARNESYL DIPHOSPHATE SYNTHASE"/>
    <property type="match status" value="1"/>
</dbReference>
<dbReference type="PROSITE" id="PS00444">
    <property type="entry name" value="POLYPRENYL_SYNTHASE_2"/>
    <property type="match status" value="1"/>
</dbReference>
<dbReference type="NCBIfam" id="NF045485">
    <property type="entry name" value="FPPsyn"/>
    <property type="match status" value="1"/>
</dbReference>
<dbReference type="EMBL" id="VBOU01000011">
    <property type="protein sequence ID" value="TMQ55897.1"/>
    <property type="molecule type" value="Genomic_DNA"/>
</dbReference>
<evidence type="ECO:0000256" key="7">
    <source>
        <dbReference type="RuleBase" id="RU004466"/>
    </source>
</evidence>
<evidence type="ECO:0000256" key="3">
    <source>
        <dbReference type="ARBA" id="ARBA00022679"/>
    </source>
</evidence>
<dbReference type="InterPro" id="IPR053378">
    <property type="entry name" value="Prenyl_diphosphate_synthase"/>
</dbReference>
<dbReference type="AlphaFoldDB" id="A0A538SWZ0"/>
<dbReference type="PROSITE" id="PS00723">
    <property type="entry name" value="POLYPRENYL_SYNTHASE_1"/>
    <property type="match status" value="1"/>
</dbReference>
<evidence type="ECO:0000256" key="6">
    <source>
        <dbReference type="ARBA" id="ARBA00023229"/>
    </source>
</evidence>
<dbReference type="GO" id="GO:0005737">
    <property type="term" value="C:cytoplasm"/>
    <property type="evidence" value="ECO:0007669"/>
    <property type="project" value="UniProtKB-ARBA"/>
</dbReference>
<dbReference type="SFLD" id="SFLDG01017">
    <property type="entry name" value="Polyprenyl_Transferase_Like"/>
    <property type="match status" value="1"/>
</dbReference>
<dbReference type="Proteomes" id="UP000317366">
    <property type="component" value="Unassembled WGS sequence"/>
</dbReference>
<accession>A0A538SWZ0</accession>
<proteinExistence type="inferred from homology"/>
<evidence type="ECO:0000313" key="10">
    <source>
        <dbReference type="Proteomes" id="UP000317366"/>
    </source>
</evidence>
<dbReference type="FunFam" id="1.10.600.10:FF:000001">
    <property type="entry name" value="Geranylgeranyl diphosphate synthase"/>
    <property type="match status" value="1"/>
</dbReference>
<organism evidence="8 11">
    <name type="scientific">Eiseniibacteriota bacterium</name>
    <dbReference type="NCBI Taxonomy" id="2212470"/>
    <lineage>
        <taxon>Bacteria</taxon>
        <taxon>Candidatus Eiseniibacteriota</taxon>
    </lineage>
</organism>
<comment type="caution">
    <text evidence="8">The sequence shown here is derived from an EMBL/GenBank/DDBJ whole genome shotgun (WGS) entry which is preliminary data.</text>
</comment>
<keyword evidence="6" id="KW-0414">Isoprene biosynthesis</keyword>
<name>A0A538SWZ0_UNCEI</name>
<dbReference type="SFLD" id="SFLDS00005">
    <property type="entry name" value="Isoprenoid_Synthase_Type_I"/>
    <property type="match status" value="1"/>
</dbReference>
<dbReference type="GO" id="GO:0004659">
    <property type="term" value="F:prenyltransferase activity"/>
    <property type="evidence" value="ECO:0007669"/>
    <property type="project" value="InterPro"/>
</dbReference>